<feature type="non-terminal residue" evidence="1">
    <location>
        <position position="1"/>
    </location>
</feature>
<reference evidence="1" key="1">
    <citation type="journal article" date="2015" name="Nature">
        <title>Complex archaea that bridge the gap between prokaryotes and eukaryotes.</title>
        <authorList>
            <person name="Spang A."/>
            <person name="Saw J.H."/>
            <person name="Jorgensen S.L."/>
            <person name="Zaremba-Niedzwiedzka K."/>
            <person name="Martijn J."/>
            <person name="Lind A.E."/>
            <person name="van Eijk R."/>
            <person name="Schleper C."/>
            <person name="Guy L."/>
            <person name="Ettema T.J."/>
        </authorList>
    </citation>
    <scope>NUCLEOTIDE SEQUENCE</scope>
</reference>
<proteinExistence type="predicted"/>
<name>A0A0F9AXW6_9ZZZZ</name>
<comment type="caution">
    <text evidence="1">The sequence shown here is derived from an EMBL/GenBank/DDBJ whole genome shotgun (WGS) entry which is preliminary data.</text>
</comment>
<accession>A0A0F9AXW6</accession>
<evidence type="ECO:0000313" key="1">
    <source>
        <dbReference type="EMBL" id="KKL14474.1"/>
    </source>
</evidence>
<sequence length="45" mass="4931">ASAAGRALQACRKVRYEHKGIKGRKFPVVTNQLMIEWSGAMDGVV</sequence>
<protein>
    <submittedName>
        <fullName evidence="1">Uncharacterized protein</fullName>
    </submittedName>
</protein>
<dbReference type="EMBL" id="LAZR01040444">
    <property type="protein sequence ID" value="KKL14474.1"/>
    <property type="molecule type" value="Genomic_DNA"/>
</dbReference>
<gene>
    <name evidence="1" type="ORF">LCGC14_2515270</name>
</gene>
<organism evidence="1">
    <name type="scientific">marine sediment metagenome</name>
    <dbReference type="NCBI Taxonomy" id="412755"/>
    <lineage>
        <taxon>unclassified sequences</taxon>
        <taxon>metagenomes</taxon>
        <taxon>ecological metagenomes</taxon>
    </lineage>
</organism>
<dbReference type="AlphaFoldDB" id="A0A0F9AXW6"/>